<organism evidence="1">
    <name type="scientific">bioreactor metagenome</name>
    <dbReference type="NCBI Taxonomy" id="1076179"/>
    <lineage>
        <taxon>unclassified sequences</taxon>
        <taxon>metagenomes</taxon>
        <taxon>ecological metagenomes</taxon>
    </lineage>
</organism>
<name>A0A645E8D4_9ZZZZ</name>
<accession>A0A645E8D4</accession>
<proteinExistence type="predicted"/>
<comment type="caution">
    <text evidence="1">The sequence shown here is derived from an EMBL/GenBank/DDBJ whole genome shotgun (WGS) entry which is preliminary data.</text>
</comment>
<gene>
    <name evidence="1" type="ORF">SDC9_144661</name>
</gene>
<dbReference type="AlphaFoldDB" id="A0A645E8D4"/>
<dbReference type="EMBL" id="VSSQ01043763">
    <property type="protein sequence ID" value="MPM97488.1"/>
    <property type="molecule type" value="Genomic_DNA"/>
</dbReference>
<sequence>MVHLEKLLLEQAGILLVSFVQQQAHRGDRCLDLMHPERVILLLLLLLADALGLEPLVFLRQRADDRVIIPVQPIQRLRQLAREQLGVRMQLAELSPASAIARAVSQHHTHEDEATDTARIAHIDHLLLRKISKKINGTHAEYIEKKRRAARSKIVKQFFHMHLLVSCWCPQTTTRPANTLALCASSRSRQALPPRASFAGG</sequence>
<evidence type="ECO:0000313" key="1">
    <source>
        <dbReference type="EMBL" id="MPM97488.1"/>
    </source>
</evidence>
<reference evidence="1" key="1">
    <citation type="submission" date="2019-08" db="EMBL/GenBank/DDBJ databases">
        <authorList>
            <person name="Kucharzyk K."/>
            <person name="Murdoch R.W."/>
            <person name="Higgins S."/>
            <person name="Loffler F."/>
        </authorList>
    </citation>
    <scope>NUCLEOTIDE SEQUENCE</scope>
</reference>
<protein>
    <submittedName>
        <fullName evidence="1">Uncharacterized protein</fullName>
    </submittedName>
</protein>